<evidence type="ECO:0000259" key="1">
    <source>
        <dbReference type="Pfam" id="PF04492"/>
    </source>
</evidence>
<name>A0A3T4DR48_SALET</name>
<dbReference type="Pfam" id="PF04492">
    <property type="entry name" value="Phage_rep_O"/>
    <property type="match status" value="1"/>
</dbReference>
<organism evidence="3">
    <name type="scientific">Salmonella enterica I</name>
    <dbReference type="NCBI Taxonomy" id="59201"/>
    <lineage>
        <taxon>Bacteria</taxon>
        <taxon>Pseudomonadati</taxon>
        <taxon>Pseudomonadota</taxon>
        <taxon>Gammaproteobacteria</taxon>
        <taxon>Enterobacterales</taxon>
        <taxon>Enterobacteriaceae</taxon>
        <taxon>Salmonella</taxon>
    </lineage>
</organism>
<evidence type="ECO:0000313" key="2">
    <source>
        <dbReference type="EMBL" id="EBP4059848.1"/>
    </source>
</evidence>
<dbReference type="InterPro" id="IPR006497">
    <property type="entry name" value="Phage_lambda_VrpO_N"/>
</dbReference>
<gene>
    <name evidence="3" type="ORF">DTU87_23340</name>
    <name evidence="2" type="ORF">Z599_19165</name>
</gene>
<protein>
    <submittedName>
        <fullName evidence="3">Replication protein</fullName>
    </submittedName>
</protein>
<evidence type="ECO:0000313" key="3">
    <source>
        <dbReference type="EMBL" id="ECG1493337.1"/>
    </source>
</evidence>
<dbReference type="AlphaFoldDB" id="A0A3T4DR48"/>
<feature type="domain" description="Bacteriophage lambda Replication protein O N-terminal" evidence="1">
    <location>
        <begin position="20"/>
        <end position="113"/>
    </location>
</feature>
<dbReference type="GO" id="GO:0006260">
    <property type="term" value="P:DNA replication"/>
    <property type="evidence" value="ECO:0007669"/>
    <property type="project" value="InterPro"/>
</dbReference>
<comment type="caution">
    <text evidence="3">The sequence shown here is derived from an EMBL/GenBank/DDBJ whole genome shotgun (WGS) entry which is preliminary data.</text>
</comment>
<dbReference type="Gene3D" id="1.10.10.10">
    <property type="entry name" value="Winged helix-like DNA-binding domain superfamily/Winged helix DNA-binding domain"/>
    <property type="match status" value="1"/>
</dbReference>
<proteinExistence type="predicted"/>
<dbReference type="EMBL" id="AAGLQK010000027">
    <property type="protein sequence ID" value="EBP4059848.1"/>
    <property type="molecule type" value="Genomic_DNA"/>
</dbReference>
<sequence length="282" mass="32254">MGVVKLADYRPLEPVVERNVADLDDGYARLSNMLLEAYSGADLTKRHFKVLLAILRKTYGWNKPMDRITDSQLSEITKLPVKRCNEAKLELVRMNIIKQQGGMFGPNKNISEWRIPQNEGISLKTGDKTSLNLRECYPSKQGDTKDTIQKKEIQDKNTMSESVRTECEKSSDRHEETDKAFEEIFWCAGMRKAGKKNAASAFRTQFREWRKTTRGTASEFATMLAEDIACRNGKQFGFDRLLPSSYLNGQRWNDEKPETIQPQSKPSSAITVSKTGYVFFDR</sequence>
<accession>A0A3T4DR48</accession>
<reference evidence="2" key="1">
    <citation type="submission" date="2018-07" db="EMBL/GenBank/DDBJ databases">
        <authorList>
            <consortium name="GenomeTrakr network: Whole genome sequencing for foodborne pathogen traceback"/>
        </authorList>
    </citation>
    <scope>NUCLEOTIDE SEQUENCE</scope>
    <source>
        <strain evidence="2">MDH-2013-00175</strain>
    </source>
</reference>
<reference evidence="3" key="2">
    <citation type="submission" date="2018-07" db="EMBL/GenBank/DDBJ databases">
        <authorList>
            <person name="Ashton P.M."/>
            <person name="Dallman T."/>
            <person name="Nair S."/>
            <person name="De Pinna E."/>
            <person name="Peters T."/>
            <person name="Grant K."/>
        </authorList>
    </citation>
    <scope>NUCLEOTIDE SEQUENCE</scope>
    <source>
        <strain evidence="3">492489</strain>
    </source>
</reference>
<dbReference type="InterPro" id="IPR036388">
    <property type="entry name" value="WH-like_DNA-bd_sf"/>
</dbReference>
<dbReference type="EMBL" id="AAINLI010000038">
    <property type="protein sequence ID" value="ECG1493337.1"/>
    <property type="molecule type" value="Genomic_DNA"/>
</dbReference>
<dbReference type="RefSeq" id="WP_080231232.1">
    <property type="nucleotide sequence ID" value="NZ_JBMOAT010000006.1"/>
</dbReference>